<dbReference type="Pfam" id="PF13584">
    <property type="entry name" value="BatD"/>
    <property type="match status" value="1"/>
</dbReference>
<accession>A0A2A4G1L4</accession>
<comment type="caution">
    <text evidence="2">The sequence shown here is derived from an EMBL/GenBank/DDBJ whole genome shotgun (WGS) entry which is preliminary data.</text>
</comment>
<dbReference type="RefSeq" id="WP_097440978.1">
    <property type="nucleotide sequence ID" value="NZ_KZ300477.1"/>
</dbReference>
<dbReference type="AlphaFoldDB" id="A0A2A4G1L4"/>
<dbReference type="PANTHER" id="PTHR40940">
    <property type="entry name" value="PROTEIN BATD-RELATED"/>
    <property type="match status" value="1"/>
</dbReference>
<keyword evidence="1" id="KW-0812">Transmembrane</keyword>
<evidence type="ECO:0008006" key="4">
    <source>
        <dbReference type="Google" id="ProtNLM"/>
    </source>
</evidence>
<feature type="transmembrane region" description="Helical" evidence="1">
    <location>
        <begin position="305"/>
        <end position="322"/>
    </location>
</feature>
<reference evidence="2 3" key="1">
    <citation type="submission" date="2017-04" db="EMBL/GenBank/DDBJ databases">
        <title>A new member of the family Flavobacteriaceae isolated from ascidians.</title>
        <authorList>
            <person name="Chen L."/>
        </authorList>
    </citation>
    <scope>NUCLEOTIDE SEQUENCE [LARGE SCALE GENOMIC DNA]</scope>
    <source>
        <strain evidence="2 3">HQA918</strain>
    </source>
</reference>
<evidence type="ECO:0000256" key="1">
    <source>
        <dbReference type="SAM" id="Phobius"/>
    </source>
</evidence>
<name>A0A2A4G1L4_9FLAO</name>
<keyword evidence="3" id="KW-1185">Reference proteome</keyword>
<dbReference type="InterPro" id="IPR025738">
    <property type="entry name" value="BatD"/>
</dbReference>
<dbReference type="EMBL" id="NBWU01000007">
    <property type="protein sequence ID" value="PCE62869.1"/>
    <property type="molecule type" value="Genomic_DNA"/>
</dbReference>
<keyword evidence="1" id="KW-1133">Transmembrane helix</keyword>
<keyword evidence="1" id="KW-0472">Membrane</keyword>
<dbReference type="PANTHER" id="PTHR40940:SF1">
    <property type="entry name" value="PROTEIN BATD"/>
    <property type="match status" value="1"/>
</dbReference>
<dbReference type="Proteomes" id="UP000219559">
    <property type="component" value="Unassembled WGS sequence"/>
</dbReference>
<gene>
    <name evidence="2" type="ORF">B7P33_16455</name>
</gene>
<protein>
    <recommendedName>
        <fullName evidence="4">BatD protein</fullName>
    </recommendedName>
</protein>
<evidence type="ECO:0000313" key="3">
    <source>
        <dbReference type="Proteomes" id="UP000219559"/>
    </source>
</evidence>
<dbReference type="OrthoDB" id="650166at2"/>
<proteinExistence type="predicted"/>
<sequence length="445" mass="49382">MVRKFVLTLFLGVLGFTGLQAQKLVAYVSLNKSDAYIGEPVSMTVSVHTSTWFTEGVDLGNLQVDDALTVYFRSVSNRKQIGGKAMPGVDFLYNLYPTKAGTLTIPEIKIHVSSPPEGGYEGKPHVLTTQAKTIQVRDVPLGFSADDWLVTTNLTVSENWSAPLDSVKVGEVLERTISRRASGTLAEFIPSIRWDSIAGVSIYPKRPKVDTHRGKTAVSASQSQTASYLFEKEGYVTLPATSFTYWSPYTKKTVRKTLDSVRIKVVPNPDLGMLETAKKNLEATQVTEVPEDKPLTILGLTPKEFAIWASLGLFALYILYRINRWAYYGYKKQRKALLASEVYAFKQLKKALTKKESKAFYTARQHWLAKTQAADSLSSFIKAYGSAEDQEKYQAFDKALFEASTNPTDGQWKDLGQSLAQARTQWLAQQAQPAVADSGWLNPTG</sequence>
<organism evidence="2 3">
    <name type="scientific">Sediminicola luteus</name>
    <dbReference type="NCBI Taxonomy" id="319238"/>
    <lineage>
        <taxon>Bacteria</taxon>
        <taxon>Pseudomonadati</taxon>
        <taxon>Bacteroidota</taxon>
        <taxon>Flavobacteriia</taxon>
        <taxon>Flavobacteriales</taxon>
        <taxon>Flavobacteriaceae</taxon>
        <taxon>Sediminicola</taxon>
    </lineage>
</organism>
<evidence type="ECO:0000313" key="2">
    <source>
        <dbReference type="EMBL" id="PCE62869.1"/>
    </source>
</evidence>